<dbReference type="InParanoid" id="A7TK57"/>
<keyword evidence="2" id="KW-0547">Nucleotide-binding</keyword>
<dbReference type="GO" id="GO:0030011">
    <property type="term" value="P:maintenance of cell polarity"/>
    <property type="evidence" value="ECO:0007669"/>
    <property type="project" value="EnsemblFungi"/>
</dbReference>
<evidence type="ECO:0000256" key="4">
    <source>
        <dbReference type="SAM" id="MobiDB-lite"/>
    </source>
</evidence>
<dbReference type="PROSITE" id="PS51420">
    <property type="entry name" value="RHO"/>
    <property type="match status" value="1"/>
</dbReference>
<dbReference type="KEGG" id="vpo:Kpol_1060p60"/>
<dbReference type="AlphaFoldDB" id="A7TK57"/>
<dbReference type="GO" id="GO:0005935">
    <property type="term" value="C:cellular bud neck"/>
    <property type="evidence" value="ECO:0007669"/>
    <property type="project" value="EnsemblFungi"/>
</dbReference>
<evidence type="ECO:0000313" key="5">
    <source>
        <dbReference type="EMBL" id="EDO17403.1"/>
    </source>
</evidence>
<dbReference type="HOGENOM" id="CLU_041217_21_1_1"/>
<accession>A7TK57</accession>
<dbReference type="GO" id="GO:0000131">
    <property type="term" value="C:incipient cellular bud site"/>
    <property type="evidence" value="ECO:0007669"/>
    <property type="project" value="EnsemblFungi"/>
</dbReference>
<feature type="region of interest" description="Disordered" evidence="4">
    <location>
        <begin position="1"/>
        <end position="20"/>
    </location>
</feature>
<dbReference type="PRINTS" id="PR00449">
    <property type="entry name" value="RASTRNSFRMNG"/>
</dbReference>
<dbReference type="PANTHER" id="PTHR24072">
    <property type="entry name" value="RHO FAMILY GTPASE"/>
    <property type="match status" value="1"/>
</dbReference>
<keyword evidence="6" id="KW-1185">Reference proteome</keyword>
<feature type="compositionally biased region" description="Polar residues" evidence="4">
    <location>
        <begin position="8"/>
        <end position="18"/>
    </location>
</feature>
<organism evidence="6">
    <name type="scientific">Vanderwaltozyma polyspora (strain ATCC 22028 / DSM 70294 / BCRC 21397 / CBS 2163 / NBRC 10782 / NRRL Y-8283 / UCD 57-17)</name>
    <name type="common">Kluyveromyces polysporus</name>
    <dbReference type="NCBI Taxonomy" id="436907"/>
    <lineage>
        <taxon>Eukaryota</taxon>
        <taxon>Fungi</taxon>
        <taxon>Dikarya</taxon>
        <taxon>Ascomycota</taxon>
        <taxon>Saccharomycotina</taxon>
        <taxon>Saccharomycetes</taxon>
        <taxon>Saccharomycetales</taxon>
        <taxon>Saccharomycetaceae</taxon>
        <taxon>Vanderwaltozyma</taxon>
    </lineage>
</organism>
<keyword evidence="3" id="KW-0342">GTP-binding</keyword>
<dbReference type="GO" id="GO:0003924">
    <property type="term" value="F:GTPase activity"/>
    <property type="evidence" value="ECO:0007669"/>
    <property type="project" value="EnsemblFungi"/>
</dbReference>
<dbReference type="GO" id="GO:0005525">
    <property type="term" value="F:GTP binding"/>
    <property type="evidence" value="ECO:0007669"/>
    <property type="project" value="UniProtKB-KW"/>
</dbReference>
<evidence type="ECO:0000256" key="2">
    <source>
        <dbReference type="ARBA" id="ARBA00022741"/>
    </source>
</evidence>
<keyword evidence="1" id="KW-0488">Methylation</keyword>
<dbReference type="GO" id="GO:0007264">
    <property type="term" value="P:small GTPase-mediated signal transduction"/>
    <property type="evidence" value="ECO:0007669"/>
    <property type="project" value="InterPro"/>
</dbReference>
<dbReference type="SMART" id="SM00174">
    <property type="entry name" value="RHO"/>
    <property type="match status" value="1"/>
</dbReference>
<evidence type="ECO:0000256" key="3">
    <source>
        <dbReference type="ARBA" id="ARBA00023134"/>
    </source>
</evidence>
<dbReference type="NCBIfam" id="TIGR00231">
    <property type="entry name" value="small_GTP"/>
    <property type="match status" value="1"/>
</dbReference>
<dbReference type="Gene3D" id="3.40.50.300">
    <property type="entry name" value="P-loop containing nucleotide triphosphate hydrolases"/>
    <property type="match status" value="1"/>
</dbReference>
<reference evidence="5 6" key="1">
    <citation type="journal article" date="2007" name="Proc. Natl. Acad. Sci. U.S.A.">
        <title>Independent sorting-out of thousands of duplicated gene pairs in two yeast species descended from a whole-genome duplication.</title>
        <authorList>
            <person name="Scannell D.R."/>
            <person name="Frank A.C."/>
            <person name="Conant G.C."/>
            <person name="Byrne K.P."/>
            <person name="Woolfit M."/>
            <person name="Wolfe K.H."/>
        </authorList>
    </citation>
    <scope>NUCLEOTIDE SEQUENCE [LARGE SCALE GENOMIC DNA]</scope>
    <source>
        <strain evidence="6">ATCC 22028 / DSM 70294 / BCRC 21397 / CBS 2163 / NBRC 10782 / NRRL Y-8283 / UCD 57-17</strain>
    </source>
</reference>
<protein>
    <submittedName>
        <fullName evidence="5">Uncharacterized protein</fullName>
    </submittedName>
</protein>
<dbReference type="STRING" id="436907.A7TK57"/>
<dbReference type="InterPro" id="IPR001806">
    <property type="entry name" value="Small_GTPase"/>
</dbReference>
<sequence>MADIVASDCSTRQDISPTDDNKNILEIKNDVLEISTSDAARMTSSSDNETYISEKLLLHKENTNLARFDLSMTDIISYNQLQKLQSNINDRINVKIVIVGDKNVGKTSLLLTYLNNGKYPQDKEVPNILQDYRTIIDGPNNKKYELSLWDVSANEEDERLRPFSYSDAQICFACYAIDDPASLVNLENTWVPEVRHFNPRTKIFLVGLKSDLYNDDNFDTEDDLIDYAYANSVSKNLHLNGHFQISSLAKYKIDELFDKSMTTVLHETLAENQNATQILKDAFNIKLPKPDKNRKELKKSKKKKFKCTIL</sequence>
<dbReference type="GeneID" id="5545621"/>
<dbReference type="eggNOG" id="KOG0393">
    <property type="taxonomic scope" value="Eukaryota"/>
</dbReference>
<dbReference type="InterPro" id="IPR003578">
    <property type="entry name" value="Small_GTPase_Rho"/>
</dbReference>
<dbReference type="Pfam" id="PF00071">
    <property type="entry name" value="Ras"/>
    <property type="match status" value="1"/>
</dbReference>
<dbReference type="OrthoDB" id="8830751at2759"/>
<dbReference type="SUPFAM" id="SSF52540">
    <property type="entry name" value="P-loop containing nucleoside triphosphate hydrolases"/>
    <property type="match status" value="1"/>
</dbReference>
<dbReference type="PhylomeDB" id="A7TK57"/>
<evidence type="ECO:0000256" key="1">
    <source>
        <dbReference type="ARBA" id="ARBA00022481"/>
    </source>
</evidence>
<dbReference type="InterPro" id="IPR027417">
    <property type="entry name" value="P-loop_NTPase"/>
</dbReference>
<dbReference type="OMA" id="GAFAHIQ"/>
<proteinExistence type="predicted"/>
<dbReference type="SMART" id="SM00175">
    <property type="entry name" value="RAB"/>
    <property type="match status" value="1"/>
</dbReference>
<dbReference type="EMBL" id="DS480405">
    <property type="protein sequence ID" value="EDO17403.1"/>
    <property type="molecule type" value="Genomic_DNA"/>
</dbReference>
<dbReference type="Proteomes" id="UP000000267">
    <property type="component" value="Unassembled WGS sequence"/>
</dbReference>
<dbReference type="InterPro" id="IPR005225">
    <property type="entry name" value="Small_GTP-bd"/>
</dbReference>
<evidence type="ECO:0000313" key="6">
    <source>
        <dbReference type="Proteomes" id="UP000000267"/>
    </source>
</evidence>
<dbReference type="RefSeq" id="XP_001645261.1">
    <property type="nucleotide sequence ID" value="XM_001645211.1"/>
</dbReference>
<dbReference type="GO" id="GO:0005886">
    <property type="term" value="C:plasma membrane"/>
    <property type="evidence" value="ECO:0007669"/>
    <property type="project" value="EnsemblFungi"/>
</dbReference>
<name>A7TK57_VANPO</name>
<gene>
    <name evidence="5" type="ORF">Kpol_1060p60</name>
</gene>
<dbReference type="GO" id="GO:0090338">
    <property type="term" value="P:positive regulation of formin-nucleated actin cable assembly"/>
    <property type="evidence" value="ECO:0007669"/>
    <property type="project" value="EnsemblFungi"/>
</dbReference>
<dbReference type="PROSITE" id="PS51419">
    <property type="entry name" value="RAB"/>
    <property type="match status" value="1"/>
</dbReference>